<dbReference type="GO" id="GO:0015074">
    <property type="term" value="P:DNA integration"/>
    <property type="evidence" value="ECO:0007669"/>
    <property type="project" value="UniProtKB-KW"/>
</dbReference>
<proteinExistence type="inferred from homology"/>
<dbReference type="EMBL" id="FOMJ01000007">
    <property type="protein sequence ID" value="SFD66579.1"/>
    <property type="molecule type" value="Genomic_DNA"/>
</dbReference>
<feature type="domain" description="Core-binding (CB)" evidence="8">
    <location>
        <begin position="66"/>
        <end position="143"/>
    </location>
</feature>
<keyword evidence="2" id="KW-0229">DNA integration</keyword>
<evidence type="ECO:0000256" key="4">
    <source>
        <dbReference type="ARBA" id="ARBA00023172"/>
    </source>
</evidence>
<dbReference type="PANTHER" id="PTHR30349">
    <property type="entry name" value="PHAGE INTEGRASE-RELATED"/>
    <property type="match status" value="1"/>
</dbReference>
<organism evidence="9 10">
    <name type="scientific">Thiohalospira halophila DSM 15071</name>
    <dbReference type="NCBI Taxonomy" id="1123397"/>
    <lineage>
        <taxon>Bacteria</taxon>
        <taxon>Pseudomonadati</taxon>
        <taxon>Pseudomonadota</taxon>
        <taxon>Gammaproteobacteria</taxon>
        <taxon>Thiohalospirales</taxon>
        <taxon>Thiohalospiraceae</taxon>
        <taxon>Thiohalospira</taxon>
    </lineage>
</organism>
<dbReference type="InterPro" id="IPR010998">
    <property type="entry name" value="Integrase_recombinase_N"/>
</dbReference>
<feature type="domain" description="Tyr recombinase" evidence="7">
    <location>
        <begin position="163"/>
        <end position="336"/>
    </location>
</feature>
<dbReference type="Gene3D" id="1.10.443.10">
    <property type="entry name" value="Intergrase catalytic core"/>
    <property type="match status" value="1"/>
</dbReference>
<dbReference type="InterPro" id="IPR011010">
    <property type="entry name" value="DNA_brk_join_enz"/>
</dbReference>
<dbReference type="GO" id="GO:0003677">
    <property type="term" value="F:DNA binding"/>
    <property type="evidence" value="ECO:0007669"/>
    <property type="project" value="UniProtKB-UniRule"/>
</dbReference>
<sequence>MEGMGRQRTNGAGLPRRMHWKNGAYRYLTSGRGGKGRRWIRLGTTWEEALAEYARLEAEMGEVPPGSVAATIAQYRAEVLVEKAANTQSSYDVCLRRLEQVFGHMPIQEIQPRHVARYLDEHFSHSAANRDKSVLSSVYAYALRRGLADRNPCRDVRSFPEKPRERYVTDAEFRAVRSHASASMALAMDLAYITARRKSELIALRWSDVTEDGLRIQPKKGGRPLVLRITPALASALEHAKNLNRRTVPSVYILTSSHGQPYTSGGFGSTWRNTIKRAMRAEDIAESFTFHDLRAKSLTDYHERGEDAQALAGHRSRSTTEAYLRAKSQRQMNPLDLIDPDPGE</sequence>
<evidence type="ECO:0000313" key="9">
    <source>
        <dbReference type="EMBL" id="SFD66579.1"/>
    </source>
</evidence>
<protein>
    <submittedName>
        <fullName evidence="9">Site-specific recombinase XerD</fullName>
    </submittedName>
</protein>
<keyword evidence="10" id="KW-1185">Reference proteome</keyword>
<evidence type="ECO:0000259" key="7">
    <source>
        <dbReference type="PROSITE" id="PS51898"/>
    </source>
</evidence>
<dbReference type="GO" id="GO:0006310">
    <property type="term" value="P:DNA recombination"/>
    <property type="evidence" value="ECO:0007669"/>
    <property type="project" value="UniProtKB-KW"/>
</dbReference>
<dbReference type="AlphaFoldDB" id="A0A1I1U725"/>
<dbReference type="InterPro" id="IPR050090">
    <property type="entry name" value="Tyrosine_recombinase_XerCD"/>
</dbReference>
<dbReference type="InterPro" id="IPR013762">
    <property type="entry name" value="Integrase-like_cat_sf"/>
</dbReference>
<evidence type="ECO:0000256" key="1">
    <source>
        <dbReference type="ARBA" id="ARBA00008857"/>
    </source>
</evidence>
<dbReference type="InterPro" id="IPR044068">
    <property type="entry name" value="CB"/>
</dbReference>
<dbReference type="Proteomes" id="UP000198611">
    <property type="component" value="Unassembled WGS sequence"/>
</dbReference>
<name>A0A1I1U725_9GAMM</name>
<evidence type="ECO:0000256" key="3">
    <source>
        <dbReference type="ARBA" id="ARBA00023125"/>
    </source>
</evidence>
<evidence type="ECO:0000256" key="6">
    <source>
        <dbReference type="SAM" id="MobiDB-lite"/>
    </source>
</evidence>
<dbReference type="InterPro" id="IPR002104">
    <property type="entry name" value="Integrase_catalytic"/>
</dbReference>
<dbReference type="PROSITE" id="PS51900">
    <property type="entry name" value="CB"/>
    <property type="match status" value="1"/>
</dbReference>
<dbReference type="InterPro" id="IPR053876">
    <property type="entry name" value="Phage_int_M"/>
</dbReference>
<evidence type="ECO:0000256" key="5">
    <source>
        <dbReference type="PROSITE-ProRule" id="PRU01248"/>
    </source>
</evidence>
<comment type="similarity">
    <text evidence="1">Belongs to the 'phage' integrase family.</text>
</comment>
<dbReference type="Pfam" id="PF00589">
    <property type="entry name" value="Phage_integrase"/>
    <property type="match status" value="1"/>
</dbReference>
<keyword evidence="3 5" id="KW-0238">DNA-binding</keyword>
<dbReference type="PROSITE" id="PS51898">
    <property type="entry name" value="TYR_RECOMBINASE"/>
    <property type="match status" value="1"/>
</dbReference>
<dbReference type="STRING" id="1123397.SAMN05660831_02052"/>
<evidence type="ECO:0000256" key="2">
    <source>
        <dbReference type="ARBA" id="ARBA00022908"/>
    </source>
</evidence>
<feature type="region of interest" description="Disordered" evidence="6">
    <location>
        <begin position="325"/>
        <end position="344"/>
    </location>
</feature>
<dbReference type="SUPFAM" id="SSF56349">
    <property type="entry name" value="DNA breaking-rejoining enzymes"/>
    <property type="match status" value="1"/>
</dbReference>
<dbReference type="PANTHER" id="PTHR30349:SF41">
    <property type="entry name" value="INTEGRASE_RECOMBINASE PROTEIN MJ0367-RELATED"/>
    <property type="match status" value="1"/>
</dbReference>
<accession>A0A1I1U725</accession>
<keyword evidence="4" id="KW-0233">DNA recombination</keyword>
<evidence type="ECO:0000259" key="8">
    <source>
        <dbReference type="PROSITE" id="PS51900"/>
    </source>
</evidence>
<dbReference type="Pfam" id="PF22022">
    <property type="entry name" value="Phage_int_M"/>
    <property type="match status" value="1"/>
</dbReference>
<reference evidence="9 10" key="1">
    <citation type="submission" date="2016-10" db="EMBL/GenBank/DDBJ databases">
        <authorList>
            <person name="de Groot N.N."/>
        </authorList>
    </citation>
    <scope>NUCLEOTIDE SEQUENCE [LARGE SCALE GENOMIC DNA]</scope>
    <source>
        <strain evidence="9 10">HL3</strain>
    </source>
</reference>
<gene>
    <name evidence="9" type="ORF">SAMN05660831_02052</name>
</gene>
<dbReference type="Gene3D" id="1.10.150.130">
    <property type="match status" value="1"/>
</dbReference>
<dbReference type="OrthoDB" id="6173494at2"/>
<evidence type="ECO:0000313" key="10">
    <source>
        <dbReference type="Proteomes" id="UP000198611"/>
    </source>
</evidence>